<sequence>DPLAAPAAAQRTVDLLVLLAGGTAGAGVTEVISPSAPHTVAMPAGHPAEVAGVAYDRETVVRRLQQVGCDVYGQDDLVVTVPSWRPDLRAPNDLAE</sequence>
<evidence type="ECO:0000259" key="1">
    <source>
        <dbReference type="PROSITE" id="PS51483"/>
    </source>
</evidence>
<comment type="caution">
    <text evidence="2">The sequence shown here is derived from an EMBL/GenBank/DDBJ whole genome shotgun (WGS) entry which is preliminary data.</text>
</comment>
<organism evidence="2 3">
    <name type="scientific">Streptomyces microflavus</name>
    <name type="common">Streptomyces lipmanii</name>
    <dbReference type="NCBI Taxonomy" id="1919"/>
    <lineage>
        <taxon>Bacteria</taxon>
        <taxon>Bacillati</taxon>
        <taxon>Actinomycetota</taxon>
        <taxon>Actinomycetes</taxon>
        <taxon>Kitasatosporales</taxon>
        <taxon>Streptomycetaceae</taxon>
        <taxon>Streptomyces</taxon>
    </lineage>
</organism>
<gene>
    <name evidence="2" type="ORF">G3I39_23155</name>
</gene>
<dbReference type="SMART" id="SM00874">
    <property type="entry name" value="B5"/>
    <property type="match status" value="1"/>
</dbReference>
<proteinExistence type="predicted"/>
<dbReference type="AlphaFoldDB" id="A0A6N9VBP8"/>
<dbReference type="SUPFAM" id="SSF46955">
    <property type="entry name" value="Putative DNA-binding domain"/>
    <property type="match status" value="1"/>
</dbReference>
<dbReference type="Pfam" id="PF03484">
    <property type="entry name" value="B5"/>
    <property type="match status" value="1"/>
</dbReference>
<feature type="domain" description="B5" evidence="1">
    <location>
        <begin position="35"/>
        <end position="96"/>
    </location>
</feature>
<evidence type="ECO:0000313" key="3">
    <source>
        <dbReference type="Proteomes" id="UP000471648"/>
    </source>
</evidence>
<feature type="non-terminal residue" evidence="2">
    <location>
        <position position="1"/>
    </location>
</feature>
<evidence type="ECO:0000313" key="2">
    <source>
        <dbReference type="EMBL" id="NEB69927.1"/>
    </source>
</evidence>
<dbReference type="GO" id="GO:0016874">
    <property type="term" value="F:ligase activity"/>
    <property type="evidence" value="ECO:0007669"/>
    <property type="project" value="UniProtKB-KW"/>
</dbReference>
<dbReference type="InterPro" id="IPR005147">
    <property type="entry name" value="tRNA_synthase_B5-dom"/>
</dbReference>
<dbReference type="GO" id="GO:0006432">
    <property type="term" value="P:phenylalanyl-tRNA aminoacylation"/>
    <property type="evidence" value="ECO:0007669"/>
    <property type="project" value="InterPro"/>
</dbReference>
<dbReference type="InterPro" id="IPR009061">
    <property type="entry name" value="DNA-bd_dom_put_sf"/>
</dbReference>
<dbReference type="PROSITE" id="PS51483">
    <property type="entry name" value="B5"/>
    <property type="match status" value="1"/>
</dbReference>
<name>A0A6N9VBP8_STRMI</name>
<dbReference type="GO" id="GO:0003723">
    <property type="term" value="F:RNA binding"/>
    <property type="evidence" value="ECO:0007669"/>
    <property type="project" value="InterPro"/>
</dbReference>
<dbReference type="GO" id="GO:0000287">
    <property type="term" value="F:magnesium ion binding"/>
    <property type="evidence" value="ECO:0007669"/>
    <property type="project" value="InterPro"/>
</dbReference>
<dbReference type="EMBL" id="JAAGME010000957">
    <property type="protein sequence ID" value="NEB69927.1"/>
    <property type="molecule type" value="Genomic_DNA"/>
</dbReference>
<dbReference type="Proteomes" id="UP000471648">
    <property type="component" value="Unassembled WGS sequence"/>
</dbReference>
<dbReference type="Gene3D" id="3.30.56.10">
    <property type="match status" value="1"/>
</dbReference>
<dbReference type="GO" id="GO:0005524">
    <property type="term" value="F:ATP binding"/>
    <property type="evidence" value="ECO:0007669"/>
    <property type="project" value="InterPro"/>
</dbReference>
<protein>
    <submittedName>
        <fullName evidence="2">Phenylalanine--tRNA ligase subunit beta</fullName>
    </submittedName>
</protein>
<reference evidence="2 3" key="1">
    <citation type="submission" date="2020-01" db="EMBL/GenBank/DDBJ databases">
        <title>Insect and environment-associated Actinomycetes.</title>
        <authorList>
            <person name="Currrie C."/>
            <person name="Chevrette M."/>
            <person name="Carlson C."/>
            <person name="Stubbendieck R."/>
            <person name="Wendt-Pienkowski E."/>
        </authorList>
    </citation>
    <scope>NUCLEOTIDE SEQUENCE [LARGE SCALE GENOMIC DNA]</scope>
    <source>
        <strain evidence="2 3">SID14438</strain>
    </source>
</reference>
<feature type="non-terminal residue" evidence="2">
    <location>
        <position position="96"/>
    </location>
</feature>
<keyword evidence="2" id="KW-0436">Ligase</keyword>
<accession>A0A6N9VBP8</accession>